<protein>
    <submittedName>
        <fullName evidence="2">Uncharacterized protein</fullName>
    </submittedName>
</protein>
<feature type="region of interest" description="Disordered" evidence="1">
    <location>
        <begin position="52"/>
        <end position="93"/>
    </location>
</feature>
<name>A0A163VEJ9_9BACL</name>
<dbReference type="EMBL" id="LQRA01000076">
    <property type="protein sequence ID" value="KZE74771.1"/>
    <property type="molecule type" value="Genomic_DNA"/>
</dbReference>
<dbReference type="OrthoDB" id="2639081at2"/>
<comment type="caution">
    <text evidence="2">The sequence shown here is derived from an EMBL/GenBank/DDBJ whole genome shotgun (WGS) entry which is preliminary data.</text>
</comment>
<dbReference type="RefSeq" id="WP_063185526.1">
    <property type="nucleotide sequence ID" value="NZ_LQRA01000076.1"/>
</dbReference>
<dbReference type="AlphaFoldDB" id="A0A163VEJ9"/>
<dbReference type="Proteomes" id="UP000076563">
    <property type="component" value="Unassembled WGS sequence"/>
</dbReference>
<organism evidence="2 3">
    <name type="scientific">Paenibacillus elgii</name>
    <dbReference type="NCBI Taxonomy" id="189691"/>
    <lineage>
        <taxon>Bacteria</taxon>
        <taxon>Bacillati</taxon>
        <taxon>Bacillota</taxon>
        <taxon>Bacilli</taxon>
        <taxon>Bacillales</taxon>
        <taxon>Paenibacillaceae</taxon>
        <taxon>Paenibacillus</taxon>
    </lineage>
</organism>
<reference evidence="3" key="1">
    <citation type="submission" date="2016-01" db="EMBL/GenBank/DDBJ databases">
        <title>Draft genome of Chromobacterium sp. F49.</title>
        <authorList>
            <person name="Hong K.W."/>
        </authorList>
    </citation>
    <scope>NUCLEOTIDE SEQUENCE [LARGE SCALE GENOMIC DNA]</scope>
    <source>
        <strain evidence="3">M63</strain>
    </source>
</reference>
<sequence>MRPIHPINEEQCRPYFGQPVFIILKNGTELVGTLSRLDKGKLYFNETAAGIQSSASASTQSRRGGANSKSLGKARSQKKKSDRPRTSAVNEAFPVPYPNSELFGSPFELDIDNVGALIVPD</sequence>
<accession>A0A163VEJ9</accession>
<feature type="compositionally biased region" description="Low complexity" evidence="1">
    <location>
        <begin position="52"/>
        <end position="66"/>
    </location>
</feature>
<gene>
    <name evidence="2" type="ORF">AV654_29065</name>
</gene>
<proteinExistence type="predicted"/>
<keyword evidence="3" id="KW-1185">Reference proteome</keyword>
<evidence type="ECO:0000256" key="1">
    <source>
        <dbReference type="SAM" id="MobiDB-lite"/>
    </source>
</evidence>
<evidence type="ECO:0000313" key="3">
    <source>
        <dbReference type="Proteomes" id="UP000076563"/>
    </source>
</evidence>
<evidence type="ECO:0000313" key="2">
    <source>
        <dbReference type="EMBL" id="KZE74771.1"/>
    </source>
</evidence>